<evidence type="ECO:0000256" key="2">
    <source>
        <dbReference type="SAM" id="Phobius"/>
    </source>
</evidence>
<dbReference type="AlphaFoldDB" id="A0A0G2GQ92"/>
<accession>A0A0G2GQ92</accession>
<feature type="region of interest" description="Disordered" evidence="1">
    <location>
        <begin position="228"/>
        <end position="425"/>
    </location>
</feature>
<keyword evidence="2" id="KW-0812">Transmembrane</keyword>
<feature type="region of interest" description="Disordered" evidence="1">
    <location>
        <begin position="37"/>
        <end position="67"/>
    </location>
</feature>
<gene>
    <name evidence="3" type="ORF">UCRPC4_g01802</name>
</gene>
<name>A0A0G2GQ92_PHACM</name>
<dbReference type="Proteomes" id="UP000053317">
    <property type="component" value="Unassembled WGS sequence"/>
</dbReference>
<evidence type="ECO:0000313" key="4">
    <source>
        <dbReference type="Proteomes" id="UP000053317"/>
    </source>
</evidence>
<keyword evidence="2" id="KW-0472">Membrane</keyword>
<sequence>MAPLSLSDDLDISSLELDSRASTDPIDLPQYLESLSLPEREALNEPPPSSLESLFKRSSTPTSLSPMELHNVLTARSASTATRSSNPGVGSVEPSNINMKAIQAVFALIGASMVLGAIWFFFWAKNGGFHFRKGDWDDYKSTVLRRKGPDGKTLSNATKSTKLGGGSIMGTQYQDWDDEERSTGMTEISKTISQGTRVTGLTGGSAFGAGKRIKKMRERMAEKKARKAAATNLKKHVKETEKQGRKRTARTDPWEGAGDADVEAYRHEKPARVGGLNKSSDGQGTFYGGTEYSETDTSYTPSHAYASSRHNNRASHSRHNSPEKQPASRHSRDSTNYRSSPRNSPRHTPRQGSPVKPSHQRNRSSMPGSYADPLDFSSDYGSHTRSVADTESDTGTKSYHHPIPGLSSGGGNKGYRRGRRDSLDD</sequence>
<dbReference type="OrthoDB" id="5393404at2759"/>
<feature type="compositionally biased region" description="Polar residues" evidence="1">
    <location>
        <begin position="50"/>
        <end position="65"/>
    </location>
</feature>
<feature type="compositionally biased region" description="Polar residues" evidence="1">
    <location>
        <begin position="379"/>
        <end position="397"/>
    </location>
</feature>
<comment type="caution">
    <text evidence="3">The sequence shown here is derived from an EMBL/GenBank/DDBJ whole genome shotgun (WGS) entry which is preliminary data.</text>
</comment>
<feature type="compositionally biased region" description="Basic and acidic residues" evidence="1">
    <location>
        <begin position="238"/>
        <end position="253"/>
    </location>
</feature>
<reference evidence="3 4" key="1">
    <citation type="submission" date="2015-05" db="EMBL/GenBank/DDBJ databases">
        <title>Distinctive expansion of gene families associated with plant cell wall degradation and secondary metabolism in the genomes of grapevine trunk pathogens.</title>
        <authorList>
            <person name="Lawrence D.P."/>
            <person name="Travadon R."/>
            <person name="Rolshausen P.E."/>
            <person name="Baumgartner K."/>
        </authorList>
    </citation>
    <scope>NUCLEOTIDE SEQUENCE [LARGE SCALE GENOMIC DNA]</scope>
    <source>
        <strain evidence="3">UCRPC4</strain>
    </source>
</reference>
<keyword evidence="4" id="KW-1185">Reference proteome</keyword>
<feature type="compositionally biased region" description="Basic residues" evidence="1">
    <location>
        <begin position="310"/>
        <end position="319"/>
    </location>
</feature>
<protein>
    <submittedName>
        <fullName evidence="3">Uncharacterized protein</fullName>
    </submittedName>
</protein>
<evidence type="ECO:0000256" key="1">
    <source>
        <dbReference type="SAM" id="MobiDB-lite"/>
    </source>
</evidence>
<proteinExistence type="predicted"/>
<evidence type="ECO:0000313" key="3">
    <source>
        <dbReference type="EMBL" id="KKY25538.1"/>
    </source>
</evidence>
<feature type="transmembrane region" description="Helical" evidence="2">
    <location>
        <begin position="101"/>
        <end position="123"/>
    </location>
</feature>
<reference evidence="3 4" key="2">
    <citation type="submission" date="2015-05" db="EMBL/GenBank/DDBJ databases">
        <authorList>
            <person name="Morales-Cruz A."/>
            <person name="Amrine K.C."/>
            <person name="Cantu D."/>
        </authorList>
    </citation>
    <scope>NUCLEOTIDE SEQUENCE [LARGE SCALE GENOMIC DNA]</scope>
    <source>
        <strain evidence="3">UCRPC4</strain>
    </source>
</reference>
<feature type="region of interest" description="Disordered" evidence="1">
    <location>
        <begin position="150"/>
        <end position="172"/>
    </location>
</feature>
<keyword evidence="2" id="KW-1133">Transmembrane helix</keyword>
<organism evidence="3 4">
    <name type="scientific">Phaeomoniella chlamydospora</name>
    <name type="common">Phaeoacremonium chlamydosporum</name>
    <dbReference type="NCBI Taxonomy" id="158046"/>
    <lineage>
        <taxon>Eukaryota</taxon>
        <taxon>Fungi</taxon>
        <taxon>Dikarya</taxon>
        <taxon>Ascomycota</taxon>
        <taxon>Pezizomycotina</taxon>
        <taxon>Eurotiomycetes</taxon>
        <taxon>Chaetothyriomycetidae</taxon>
        <taxon>Phaeomoniellales</taxon>
        <taxon>Phaeomoniellaceae</taxon>
        <taxon>Phaeomoniella</taxon>
    </lineage>
</organism>
<dbReference type="EMBL" id="LCWF01000041">
    <property type="protein sequence ID" value="KKY25538.1"/>
    <property type="molecule type" value="Genomic_DNA"/>
</dbReference>